<dbReference type="AlphaFoldDB" id="A0AAN8HB42"/>
<evidence type="ECO:0000313" key="3">
    <source>
        <dbReference type="Proteomes" id="UP001335648"/>
    </source>
</evidence>
<feature type="compositionally biased region" description="Low complexity" evidence="1">
    <location>
        <begin position="85"/>
        <end position="105"/>
    </location>
</feature>
<protein>
    <submittedName>
        <fullName evidence="2">Uncharacterized protein</fullName>
    </submittedName>
</protein>
<dbReference type="Proteomes" id="UP001335648">
    <property type="component" value="Unassembled WGS sequence"/>
</dbReference>
<sequence length="127" mass="14324">MSMVSSLRRPVMRVRGNQAEISDTTSNRQKQCSRNRQIYPWIARSHGGHSCERHRAQSSYTSGTWPSFRTPVLLRNTKARRARRAVAPVAGNTSPTSPRPSGSGRANTMWHITLPPSMEAVMTEYRD</sequence>
<accession>A0AAN8HB42</accession>
<reference evidence="2 3" key="1">
    <citation type="journal article" date="2023" name="Mol. Biol. Evol.">
        <title>Genomics of Secondarily Temperate Adaptation in the Only Non-Antarctic Icefish.</title>
        <authorList>
            <person name="Rivera-Colon A.G."/>
            <person name="Rayamajhi N."/>
            <person name="Minhas B.F."/>
            <person name="Madrigal G."/>
            <person name="Bilyk K.T."/>
            <person name="Yoon V."/>
            <person name="Hune M."/>
            <person name="Gregory S."/>
            <person name="Cheng C.H.C."/>
            <person name="Catchen J.M."/>
        </authorList>
    </citation>
    <scope>NUCLEOTIDE SEQUENCE [LARGE SCALE GENOMIC DNA]</scope>
    <source>
        <strain evidence="2">JC2023a</strain>
    </source>
</reference>
<feature type="compositionally biased region" description="Polar residues" evidence="1">
    <location>
        <begin position="57"/>
        <end position="67"/>
    </location>
</feature>
<comment type="caution">
    <text evidence="2">The sequence shown here is derived from an EMBL/GenBank/DDBJ whole genome shotgun (WGS) entry which is preliminary data.</text>
</comment>
<gene>
    <name evidence="2" type="ORF">CesoFtcFv8_003072</name>
</gene>
<evidence type="ECO:0000313" key="2">
    <source>
        <dbReference type="EMBL" id="KAK5909111.1"/>
    </source>
</evidence>
<proteinExistence type="predicted"/>
<feature type="region of interest" description="Disordered" evidence="1">
    <location>
        <begin position="80"/>
        <end position="107"/>
    </location>
</feature>
<organism evidence="2 3">
    <name type="scientific">Champsocephalus esox</name>
    <name type="common">pike icefish</name>
    <dbReference type="NCBI Taxonomy" id="159716"/>
    <lineage>
        <taxon>Eukaryota</taxon>
        <taxon>Metazoa</taxon>
        <taxon>Chordata</taxon>
        <taxon>Craniata</taxon>
        <taxon>Vertebrata</taxon>
        <taxon>Euteleostomi</taxon>
        <taxon>Actinopterygii</taxon>
        <taxon>Neopterygii</taxon>
        <taxon>Teleostei</taxon>
        <taxon>Neoteleostei</taxon>
        <taxon>Acanthomorphata</taxon>
        <taxon>Eupercaria</taxon>
        <taxon>Perciformes</taxon>
        <taxon>Notothenioidei</taxon>
        <taxon>Channichthyidae</taxon>
        <taxon>Champsocephalus</taxon>
    </lineage>
</organism>
<evidence type="ECO:0000256" key="1">
    <source>
        <dbReference type="SAM" id="MobiDB-lite"/>
    </source>
</evidence>
<name>A0AAN8HB42_9TELE</name>
<dbReference type="EMBL" id="JAULUE010002048">
    <property type="protein sequence ID" value="KAK5909111.1"/>
    <property type="molecule type" value="Genomic_DNA"/>
</dbReference>
<keyword evidence="3" id="KW-1185">Reference proteome</keyword>
<feature type="region of interest" description="Disordered" evidence="1">
    <location>
        <begin position="47"/>
        <end position="67"/>
    </location>
</feature>